<proteinExistence type="predicted"/>
<name>A0A6A5XAP0_9PLEO</name>
<feature type="compositionally biased region" description="Low complexity" evidence="1">
    <location>
        <begin position="141"/>
        <end position="151"/>
    </location>
</feature>
<dbReference type="AlphaFoldDB" id="A0A6A5XAP0"/>
<reference evidence="2" key="1">
    <citation type="journal article" date="2020" name="Stud. Mycol.">
        <title>101 Dothideomycetes genomes: a test case for predicting lifestyles and emergence of pathogens.</title>
        <authorList>
            <person name="Haridas S."/>
            <person name="Albert R."/>
            <person name="Binder M."/>
            <person name="Bloem J."/>
            <person name="Labutti K."/>
            <person name="Salamov A."/>
            <person name="Andreopoulos B."/>
            <person name="Baker S."/>
            <person name="Barry K."/>
            <person name="Bills G."/>
            <person name="Bluhm B."/>
            <person name="Cannon C."/>
            <person name="Castanera R."/>
            <person name="Culley D."/>
            <person name="Daum C."/>
            <person name="Ezra D."/>
            <person name="Gonzalez J."/>
            <person name="Henrissat B."/>
            <person name="Kuo A."/>
            <person name="Liang C."/>
            <person name="Lipzen A."/>
            <person name="Lutzoni F."/>
            <person name="Magnuson J."/>
            <person name="Mondo S."/>
            <person name="Nolan M."/>
            <person name="Ohm R."/>
            <person name="Pangilinan J."/>
            <person name="Park H.-J."/>
            <person name="Ramirez L."/>
            <person name="Alfaro M."/>
            <person name="Sun H."/>
            <person name="Tritt A."/>
            <person name="Yoshinaga Y."/>
            <person name="Zwiers L.-H."/>
            <person name="Turgeon B."/>
            <person name="Goodwin S."/>
            <person name="Spatafora J."/>
            <person name="Crous P."/>
            <person name="Grigoriev I."/>
        </authorList>
    </citation>
    <scope>NUCLEOTIDE SEQUENCE</scope>
    <source>
        <strain evidence="2">CBS 175.79</strain>
    </source>
</reference>
<dbReference type="GeneID" id="54286755"/>
<protein>
    <recommendedName>
        <fullName evidence="4">F-box domain-containing protein</fullName>
    </recommendedName>
</protein>
<evidence type="ECO:0000313" key="2">
    <source>
        <dbReference type="EMBL" id="KAF2009916.1"/>
    </source>
</evidence>
<evidence type="ECO:0000313" key="3">
    <source>
        <dbReference type="Proteomes" id="UP000799778"/>
    </source>
</evidence>
<evidence type="ECO:0008006" key="4">
    <source>
        <dbReference type="Google" id="ProtNLM"/>
    </source>
</evidence>
<sequence length="325" mass="36108">MSPTTRSSAAKAELLAATNDYPSGPSLCNLPTEIRLEIFNHLLNVSHVPSSYGYTGPARVSTRTLARPKPTTVRHGMVFVSKTLGAEYRQAYYERTRFFLRIDSQNCFTAVPALINSSSSSGGTTSPTAVAQPSGPGAHEPQQQPQQQQQYQDGVPNFWNAPLALLSSLRHCTLYIELGDIASSPRSSHSLSQVVRSHRDIFEARRVREEMKTFSSFDDLKAGDAEFDSTLMAAVQRLLDQMAQLRSIQLVWETSVPVRARFTTACATNWMWVSLGQPFVEGLRRRANLRGLQVKLGDSFGDTVYVAQRGKEGKWEGGLKDDHRR</sequence>
<accession>A0A6A5XAP0</accession>
<dbReference type="Proteomes" id="UP000799778">
    <property type="component" value="Unassembled WGS sequence"/>
</dbReference>
<feature type="region of interest" description="Disordered" evidence="1">
    <location>
        <begin position="117"/>
        <end position="151"/>
    </location>
</feature>
<feature type="compositionally biased region" description="Low complexity" evidence="1">
    <location>
        <begin position="117"/>
        <end position="126"/>
    </location>
</feature>
<gene>
    <name evidence="2" type="ORF">BU24DRAFT_427952</name>
</gene>
<dbReference type="EMBL" id="ML978077">
    <property type="protein sequence ID" value="KAF2009916.1"/>
    <property type="molecule type" value="Genomic_DNA"/>
</dbReference>
<organism evidence="2 3">
    <name type="scientific">Aaosphaeria arxii CBS 175.79</name>
    <dbReference type="NCBI Taxonomy" id="1450172"/>
    <lineage>
        <taxon>Eukaryota</taxon>
        <taxon>Fungi</taxon>
        <taxon>Dikarya</taxon>
        <taxon>Ascomycota</taxon>
        <taxon>Pezizomycotina</taxon>
        <taxon>Dothideomycetes</taxon>
        <taxon>Pleosporomycetidae</taxon>
        <taxon>Pleosporales</taxon>
        <taxon>Pleosporales incertae sedis</taxon>
        <taxon>Aaosphaeria</taxon>
    </lineage>
</organism>
<keyword evidence="3" id="KW-1185">Reference proteome</keyword>
<evidence type="ECO:0000256" key="1">
    <source>
        <dbReference type="SAM" id="MobiDB-lite"/>
    </source>
</evidence>
<dbReference type="RefSeq" id="XP_033378255.1">
    <property type="nucleotide sequence ID" value="XM_033529358.1"/>
</dbReference>
<dbReference type="OrthoDB" id="3796403at2759"/>